<evidence type="ECO:0000313" key="2">
    <source>
        <dbReference type="Proteomes" id="UP000004394"/>
    </source>
</evidence>
<keyword evidence="2" id="KW-1185">Reference proteome</keyword>
<dbReference type="EMBL" id="AEEI01000043">
    <property type="protein sequence ID" value="EFM01796.1"/>
    <property type="molecule type" value="Genomic_DNA"/>
</dbReference>
<dbReference type="AlphaFoldDB" id="E0NST2"/>
<dbReference type="InterPro" id="IPR032483">
    <property type="entry name" value="DUF5053"/>
</dbReference>
<dbReference type="HOGENOM" id="CLU_174776_0_0_10"/>
<dbReference type="Pfam" id="PF16476">
    <property type="entry name" value="DUF5053"/>
    <property type="match status" value="1"/>
</dbReference>
<reference evidence="1" key="1">
    <citation type="submission" date="2010-07" db="EMBL/GenBank/DDBJ databases">
        <authorList>
            <person name="Muzny D."/>
            <person name="Qin X."/>
            <person name="Deng J."/>
            <person name="Jiang H."/>
            <person name="Liu Y."/>
            <person name="Qu J."/>
            <person name="Song X.-Z."/>
            <person name="Zhang L."/>
            <person name="Thornton R."/>
            <person name="Coyle M."/>
            <person name="Francisco L."/>
            <person name="Jackson L."/>
            <person name="Javaid M."/>
            <person name="Korchina V."/>
            <person name="Kovar C."/>
            <person name="Mata R."/>
            <person name="Mathew T."/>
            <person name="Ngo R."/>
            <person name="Nguyen L."/>
            <person name="Nguyen N."/>
            <person name="Okwuonu G."/>
            <person name="Ongeri F."/>
            <person name="Pham C."/>
            <person name="Simmons D."/>
            <person name="Wilczek-Boney K."/>
            <person name="Hale W."/>
            <person name="Jakkamsetti A."/>
            <person name="Pham P."/>
            <person name="Ruth R."/>
            <person name="San Lucas F."/>
            <person name="Warren J."/>
            <person name="Zhang J."/>
            <person name="Zhao Z."/>
            <person name="Zhou C."/>
            <person name="Zhu D."/>
            <person name="Lee S."/>
            <person name="Bess C."/>
            <person name="Blankenburg K."/>
            <person name="Forbes L."/>
            <person name="Fu Q."/>
            <person name="Gubbala S."/>
            <person name="Hirani K."/>
            <person name="Jayaseelan J.C."/>
            <person name="Lara F."/>
            <person name="Munidasa M."/>
            <person name="Palculict T."/>
            <person name="Patil S."/>
            <person name="Pu L.-L."/>
            <person name="Saada N."/>
            <person name="Tang L."/>
            <person name="Weissenberger G."/>
            <person name="Zhu Y."/>
            <person name="Hemphill L."/>
            <person name="Shang Y."/>
            <person name="Youmans B."/>
            <person name="Ayvaz T."/>
            <person name="Ross M."/>
            <person name="Santibanez J."/>
            <person name="Aqrawi P."/>
            <person name="Gross S."/>
            <person name="Joshi V."/>
            <person name="Fowler G."/>
            <person name="Nazareth L."/>
            <person name="Reid J."/>
            <person name="Worley K."/>
            <person name="Petrosino J."/>
            <person name="Highlander S."/>
            <person name="Gibbs R."/>
        </authorList>
    </citation>
    <scope>NUCLEOTIDE SEQUENCE [LARGE SCALE GENOMIC DNA]</scope>
    <source>
        <strain evidence="1">DSM 16973</strain>
    </source>
</reference>
<dbReference type="BioCyc" id="PMAR862515-HMP:GMOO-1307-MONOMER"/>
<dbReference type="eggNOG" id="ENOG5033235">
    <property type="taxonomic scope" value="Bacteria"/>
</dbReference>
<dbReference type="Proteomes" id="UP000004394">
    <property type="component" value="Unassembled WGS sequence"/>
</dbReference>
<organism evidence="1 2">
    <name type="scientific">Hoylesella marshii DSM 16973 = JCM 13450</name>
    <dbReference type="NCBI Taxonomy" id="862515"/>
    <lineage>
        <taxon>Bacteria</taxon>
        <taxon>Pseudomonadati</taxon>
        <taxon>Bacteroidota</taxon>
        <taxon>Bacteroidia</taxon>
        <taxon>Bacteroidales</taxon>
        <taxon>Prevotellaceae</taxon>
        <taxon>Hoylesella</taxon>
    </lineage>
</organism>
<gene>
    <name evidence="1" type="ORF">HMPREF0658_1284</name>
</gene>
<sequence length="99" mass="11319">MRERHNKSKTINTATMETVMTTPVVVTDMKRKVQDILMSVSWRDFANTYFQKSSSWFYHKMDGIDGNGGAGGFNQQEAEQMRGALIDLSDRIRRAAENI</sequence>
<dbReference type="STRING" id="862515.HMPREF0658_1284"/>
<evidence type="ECO:0008006" key="3">
    <source>
        <dbReference type="Google" id="ProtNLM"/>
    </source>
</evidence>
<comment type="caution">
    <text evidence="1">The sequence shown here is derived from an EMBL/GenBank/DDBJ whole genome shotgun (WGS) entry which is preliminary data.</text>
</comment>
<evidence type="ECO:0000313" key="1">
    <source>
        <dbReference type="EMBL" id="EFM01796.1"/>
    </source>
</evidence>
<protein>
    <recommendedName>
        <fullName evidence="3">DUF5053 domain-containing protein</fullName>
    </recommendedName>
</protein>
<accession>E0NST2</accession>
<proteinExistence type="predicted"/>
<name>E0NST2_9BACT</name>